<dbReference type="EMBL" id="JANRMS010000699">
    <property type="protein sequence ID" value="KAJ3535621.1"/>
    <property type="molecule type" value="Genomic_DNA"/>
</dbReference>
<evidence type="ECO:0000313" key="2">
    <source>
        <dbReference type="Proteomes" id="UP001148629"/>
    </source>
</evidence>
<proteinExistence type="predicted"/>
<evidence type="ECO:0000313" key="1">
    <source>
        <dbReference type="EMBL" id="KAJ3535621.1"/>
    </source>
</evidence>
<comment type="caution">
    <text evidence="1">The sequence shown here is derived from an EMBL/GenBank/DDBJ whole genome shotgun (WGS) entry which is preliminary data.</text>
</comment>
<sequence length="254" mass="27306">MAYTGETAYVIGGASGIGRALATMLVHKGLNIVIADRNIEGAQEAAAELQQTNQIVSAVYVDAADWETQAQGMEAAVKALDRIDYVFIVAGIFEQSWLPNRPRATNFEKPNLAPLDVNGVGALYATSLAIQQFHRQELNKYGFRGKIVIVSSGAGFYPIPAMPIYTASKHAIIGFVRSLGSGLPEHKITLNAICPGISIMDSFEALMGANTASGDAIEVLPGDAGSRVKERPQYASERCRESLELTYRQTNQVA</sequence>
<organism evidence="1 2">
    <name type="scientific">Fusarium decemcellulare</name>
    <dbReference type="NCBI Taxonomy" id="57161"/>
    <lineage>
        <taxon>Eukaryota</taxon>
        <taxon>Fungi</taxon>
        <taxon>Dikarya</taxon>
        <taxon>Ascomycota</taxon>
        <taxon>Pezizomycotina</taxon>
        <taxon>Sordariomycetes</taxon>
        <taxon>Hypocreomycetidae</taxon>
        <taxon>Hypocreales</taxon>
        <taxon>Nectriaceae</taxon>
        <taxon>Fusarium</taxon>
        <taxon>Fusarium decemcellulare species complex</taxon>
    </lineage>
</organism>
<accession>A0ACC1SAM7</accession>
<name>A0ACC1SAM7_9HYPO</name>
<dbReference type="Proteomes" id="UP001148629">
    <property type="component" value="Unassembled WGS sequence"/>
</dbReference>
<keyword evidence="2" id="KW-1185">Reference proteome</keyword>
<reference evidence="1" key="1">
    <citation type="submission" date="2022-08" db="EMBL/GenBank/DDBJ databases">
        <title>Genome Sequence of Fusarium decemcellulare.</title>
        <authorList>
            <person name="Buettner E."/>
        </authorList>
    </citation>
    <scope>NUCLEOTIDE SEQUENCE</scope>
    <source>
        <strain evidence="1">Babe19</strain>
    </source>
</reference>
<protein>
    <submittedName>
        <fullName evidence="1">Uncharacterized protein</fullName>
    </submittedName>
</protein>
<gene>
    <name evidence="1" type="ORF">NM208_g7056</name>
</gene>